<name>A0A8J1U3D3_OWEFU</name>
<dbReference type="OrthoDB" id="5404895at2759"/>
<dbReference type="SUPFAM" id="SSF160991">
    <property type="entry name" value="CV3147-like"/>
    <property type="match status" value="1"/>
</dbReference>
<dbReference type="Proteomes" id="UP000749559">
    <property type="component" value="Unassembled WGS sequence"/>
</dbReference>
<proteinExistence type="predicted"/>
<evidence type="ECO:0000259" key="1">
    <source>
        <dbReference type="Pfam" id="PF20906"/>
    </source>
</evidence>
<feature type="domain" description="S-Me-THD-like C-terminal" evidence="1">
    <location>
        <begin position="1"/>
        <end position="150"/>
    </location>
</feature>
<accession>A0A8J1U3D3</accession>
<comment type="caution">
    <text evidence="2">The sequence shown here is derived from an EMBL/GenBank/DDBJ whole genome shotgun (WGS) entry which is preliminary data.</text>
</comment>
<sequence>STSRAWRLGHAVLKARAQKKDAFQAILDCENGKCLSKGKIVSVERRSEGGFTRGSMTVQGKDEFQGTTLVIKFQNENNLATMHHPNGQKEIMVCAPDLICIVDSKNGEPIMNEEVRHGLHVAAFGIPAHPLLLSERALQYVGPQAFGYSKEEVKFKPIGGYKDSGSMALV</sequence>
<gene>
    <name evidence="2" type="ORF">OFUS_LOCUS15851</name>
</gene>
<dbReference type="AlphaFoldDB" id="A0A8J1U3D3"/>
<reference evidence="2" key="1">
    <citation type="submission" date="2022-03" db="EMBL/GenBank/DDBJ databases">
        <authorList>
            <person name="Martin C."/>
        </authorList>
    </citation>
    <scope>NUCLEOTIDE SEQUENCE</scope>
</reference>
<organism evidence="2 3">
    <name type="scientific">Owenia fusiformis</name>
    <name type="common">Polychaete worm</name>
    <dbReference type="NCBI Taxonomy" id="6347"/>
    <lineage>
        <taxon>Eukaryota</taxon>
        <taxon>Metazoa</taxon>
        <taxon>Spiralia</taxon>
        <taxon>Lophotrochozoa</taxon>
        <taxon>Annelida</taxon>
        <taxon>Polychaeta</taxon>
        <taxon>Sedentaria</taxon>
        <taxon>Canalipalpata</taxon>
        <taxon>Sabellida</taxon>
        <taxon>Oweniida</taxon>
        <taxon>Oweniidae</taxon>
        <taxon>Owenia</taxon>
    </lineage>
</organism>
<dbReference type="InterPro" id="IPR048350">
    <property type="entry name" value="S-Me-THD-like_C"/>
</dbReference>
<feature type="non-terminal residue" evidence="2">
    <location>
        <position position="170"/>
    </location>
</feature>
<dbReference type="Pfam" id="PF20906">
    <property type="entry name" value="S-Me-THD_C"/>
    <property type="match status" value="1"/>
</dbReference>
<protein>
    <recommendedName>
        <fullName evidence="1">S-Me-THD-like C-terminal domain-containing protein</fullName>
    </recommendedName>
</protein>
<dbReference type="Gene3D" id="2.40.390.10">
    <property type="entry name" value="CV3147-like"/>
    <property type="match status" value="1"/>
</dbReference>
<dbReference type="EMBL" id="CAIIXF020000008">
    <property type="protein sequence ID" value="CAH1790675.1"/>
    <property type="molecule type" value="Genomic_DNA"/>
</dbReference>
<evidence type="ECO:0000313" key="3">
    <source>
        <dbReference type="Proteomes" id="UP000749559"/>
    </source>
</evidence>
<evidence type="ECO:0000313" key="2">
    <source>
        <dbReference type="EMBL" id="CAH1790675.1"/>
    </source>
</evidence>
<dbReference type="InterPro" id="IPR024071">
    <property type="entry name" value="S-Me-THD_C_sf"/>
</dbReference>
<keyword evidence="3" id="KW-1185">Reference proteome</keyword>